<dbReference type="Proteomes" id="UP000007350">
    <property type="component" value="Unassembled WGS sequence"/>
</dbReference>
<dbReference type="GO" id="GO:0005085">
    <property type="term" value="F:guanyl-nucleotide exchange factor activity"/>
    <property type="evidence" value="ECO:0007669"/>
    <property type="project" value="InterPro"/>
</dbReference>
<protein>
    <recommendedName>
        <fullName evidence="2">VPS9 domain-containing protein</fullName>
    </recommendedName>
</protein>
<dbReference type="GO" id="GO:0031267">
    <property type="term" value="F:small GTPase binding"/>
    <property type="evidence" value="ECO:0007669"/>
    <property type="project" value="TreeGrafter"/>
</dbReference>
<dbReference type="GO" id="GO:0005829">
    <property type="term" value="C:cytosol"/>
    <property type="evidence" value="ECO:0007669"/>
    <property type="project" value="TreeGrafter"/>
</dbReference>
<feature type="compositionally biased region" description="Basic and acidic residues" evidence="1">
    <location>
        <begin position="11"/>
        <end position="25"/>
    </location>
</feature>
<dbReference type="GO" id="GO:0030139">
    <property type="term" value="C:endocytic vesicle"/>
    <property type="evidence" value="ECO:0007669"/>
    <property type="project" value="TreeGrafter"/>
</dbReference>
<dbReference type="Gene3D" id="1.20.1050.80">
    <property type="entry name" value="VPS9 domain"/>
    <property type="match status" value="1"/>
</dbReference>
<comment type="caution">
    <text evidence="3">The sequence shown here is derived from an EMBL/GenBank/DDBJ whole genome shotgun (WGS) entry which is preliminary data.</text>
</comment>
<sequence>MQGDSTCTPMGKEEEKTRVEAMGDERSEAEYELQKNVLLKAIRPGGLFYEYVEKGPVEMLCVPHQLFLESSGIAPYLHLPSPHSYNSSVATATLRIGERDVALTPEQHQQIACVTREAFLDYHLVHFDGVASPAFVTLRGQRGEFSADLQSVARYGRIGASKVLCELSPLLEPDDTSVSAFHPCKLHILVLSKPLMDDEELHNLLSALQRIFPSMEGAGTEQCQSDQKAGVEQTPGPTFLENGFSREAMLNYRRAVANDNDVRSKEFQEIMKLPVCAPVAKTISNFVETVQQRDAPLFDNTDVRRAISFCLDQCRRIPLFAKDASKLHIAAEGFEKYIMTKLYWRAFGVDPEERERNKELNEKLHRLSPFVNAEELDALKEVEKHHLWSQAMLDLEGMNFFKTPREKLRCAVRACEGLAKAVSAALAQKKKCSDGNNNNNNNKKDNDDNSKSMDGNPVVFGADEFLPCFMLLVLRASPRDYYLHVHYVKRFRDASLITPHESYCLTNLESAAEFWLSYTTSLSRQSVTNRPSTPQKTIIENLFIAPVATSVVVQPAEKDEVCAVAQQAEGTYGQLSTSSLQHGCFSLTGDVGPEGINVAKLLLEERKPFENLTVAELREIVEEARRLLAEKHKSTQNFGKLPD</sequence>
<evidence type="ECO:0000259" key="2">
    <source>
        <dbReference type="PROSITE" id="PS51205"/>
    </source>
</evidence>
<dbReference type="PROSITE" id="PS51205">
    <property type="entry name" value="VPS9"/>
    <property type="match status" value="1"/>
</dbReference>
<proteinExistence type="predicted"/>
<dbReference type="SMART" id="SM00167">
    <property type="entry name" value="VPS9"/>
    <property type="match status" value="1"/>
</dbReference>
<dbReference type="Gene3D" id="1.10.246.120">
    <property type="match status" value="1"/>
</dbReference>
<dbReference type="AlphaFoldDB" id="K2N4U3"/>
<feature type="compositionally biased region" description="Basic and acidic residues" evidence="1">
    <location>
        <begin position="442"/>
        <end position="451"/>
    </location>
</feature>
<name>K2N4U3_TRYCR</name>
<dbReference type="PANTHER" id="PTHR23101">
    <property type="entry name" value="RAB GDP/GTP EXCHANGE FACTOR"/>
    <property type="match status" value="1"/>
</dbReference>
<dbReference type="InterPro" id="IPR003123">
    <property type="entry name" value="VPS9"/>
</dbReference>
<dbReference type="GO" id="GO:0016192">
    <property type="term" value="P:vesicle-mediated transport"/>
    <property type="evidence" value="ECO:0007669"/>
    <property type="project" value="InterPro"/>
</dbReference>
<feature type="region of interest" description="Disordered" evidence="1">
    <location>
        <begin position="1"/>
        <end position="25"/>
    </location>
</feature>
<feature type="region of interest" description="Disordered" evidence="1">
    <location>
        <begin position="430"/>
        <end position="453"/>
    </location>
</feature>
<organism evidence="3 4">
    <name type="scientific">Trypanosoma cruzi marinkellei</name>
    <dbReference type="NCBI Taxonomy" id="85056"/>
    <lineage>
        <taxon>Eukaryota</taxon>
        <taxon>Discoba</taxon>
        <taxon>Euglenozoa</taxon>
        <taxon>Kinetoplastea</taxon>
        <taxon>Metakinetoplastina</taxon>
        <taxon>Trypanosomatida</taxon>
        <taxon>Trypanosomatidae</taxon>
        <taxon>Trypanosoma</taxon>
        <taxon>Schizotrypanum</taxon>
    </lineage>
</organism>
<evidence type="ECO:0000313" key="4">
    <source>
        <dbReference type="Proteomes" id="UP000007350"/>
    </source>
</evidence>
<dbReference type="Pfam" id="PF02204">
    <property type="entry name" value="VPS9"/>
    <property type="match status" value="1"/>
</dbReference>
<evidence type="ECO:0000256" key="1">
    <source>
        <dbReference type="SAM" id="MobiDB-lite"/>
    </source>
</evidence>
<reference evidence="3 4" key="1">
    <citation type="journal article" date="2012" name="BMC Genomics">
        <title>Comparative genomic analysis of human infective Trypanosoma cruzi lineages with the bat-restricted subspecies T. cruzi marinkellei.</title>
        <authorList>
            <person name="Franzen O."/>
            <person name="Talavera-Lopez C."/>
            <person name="Ochaya S."/>
            <person name="Butler C.E."/>
            <person name="Messenger L.A."/>
            <person name="Lewis M.D."/>
            <person name="Llewellyn M.S."/>
            <person name="Marinkelle C.J."/>
            <person name="Tyler K.M."/>
            <person name="Miles M.A."/>
            <person name="Andersson B."/>
        </authorList>
    </citation>
    <scope>NUCLEOTIDE SEQUENCE [LARGE SCALE GENOMIC DNA]</scope>
    <source>
        <strain evidence="3 4">B7</strain>
    </source>
</reference>
<dbReference type="InterPro" id="IPR037191">
    <property type="entry name" value="VPS9_dom_sf"/>
</dbReference>
<feature type="domain" description="VPS9" evidence="2">
    <location>
        <begin position="354"/>
        <end position="524"/>
    </location>
</feature>
<keyword evidence="4" id="KW-1185">Reference proteome</keyword>
<dbReference type="InterPro" id="IPR045046">
    <property type="entry name" value="Vps9-like"/>
</dbReference>
<gene>
    <name evidence="3" type="ORF">MOQ_006511</name>
</gene>
<dbReference type="PANTHER" id="PTHR23101:SF25">
    <property type="entry name" value="GTPASE-ACTIVATING PROTEIN AND VPS9 DOMAIN-CONTAINING PROTEIN 1"/>
    <property type="match status" value="1"/>
</dbReference>
<accession>K2N4U3</accession>
<dbReference type="OrthoDB" id="300289at2759"/>
<evidence type="ECO:0000313" key="3">
    <source>
        <dbReference type="EMBL" id="EKF29691.1"/>
    </source>
</evidence>
<dbReference type="SUPFAM" id="SSF109993">
    <property type="entry name" value="VPS9 domain"/>
    <property type="match status" value="1"/>
</dbReference>
<dbReference type="EMBL" id="AHKC01012766">
    <property type="protein sequence ID" value="EKF29691.1"/>
    <property type="molecule type" value="Genomic_DNA"/>
</dbReference>